<reference evidence="4 6" key="2">
    <citation type="submission" date="2018-06" db="EMBL/GenBank/DDBJ databases">
        <authorList>
            <consortium name="Pathogen Informatics"/>
            <person name="Doyle S."/>
        </authorList>
    </citation>
    <scope>NUCLEOTIDE SEQUENCE [LARGE SCALE GENOMIC DNA]</scope>
    <source>
        <strain evidence="4 6">NCTC11401</strain>
    </source>
</reference>
<feature type="coiled-coil region" evidence="1">
    <location>
        <begin position="279"/>
        <end position="313"/>
    </location>
</feature>
<accession>A0A377GKL9</accession>
<gene>
    <name evidence="4" type="ORF">NCTC11401_02205</name>
    <name evidence="3" type="ORF">SAMN05421777_108105</name>
</gene>
<proteinExistence type="predicted"/>
<evidence type="ECO:0000313" key="3">
    <source>
        <dbReference type="EMBL" id="SIR23367.1"/>
    </source>
</evidence>
<evidence type="ECO:0000313" key="4">
    <source>
        <dbReference type="EMBL" id="STO25370.1"/>
    </source>
</evidence>
<dbReference type="SUPFAM" id="SSF48350">
    <property type="entry name" value="GTPase activation domain, GAP"/>
    <property type="match status" value="1"/>
</dbReference>
<dbReference type="Proteomes" id="UP000186808">
    <property type="component" value="Unassembled WGS sequence"/>
</dbReference>
<sequence length="398" mass="45776">MPGPYNTHIIVNVFRSIVQLVAQNPKLLNVPGVFRVSGAKEETQRLLDLLISEQFNVDTLSHYVMKKNEIDSEHLHNILGMIPAMFKDTRILDSEDKLLLTFSKELKSLMDSQDGKNHVDAAQLFDDFICDLLLSKRVDHQRAGEILDHYCYLMHQVGRFQDINRMTYNNLAIIMAPRLTQDLALFPATDFFGLSGFISQLTPVLEDYITDEKWNYDFKERHADKLEHLAYTRHSILEQLEHMKEASKKAVTIPMKSLMLQAWMLKNQIDIIEKQQQDHSIKRKVRKELSKQLKQLKDELNVLNAKVSELSSQMSMVNQGHRTVQEEINLISLSENRVTSVKNHHGNKSSASNLAQFSIFEPDNNNIAAPTFLLPNPEDKHEIIDYDDLQTTSLDGPK</sequence>
<evidence type="ECO:0000256" key="1">
    <source>
        <dbReference type="SAM" id="Coils"/>
    </source>
</evidence>
<feature type="domain" description="Rho-GAP" evidence="2">
    <location>
        <begin position="1"/>
        <end position="216"/>
    </location>
</feature>
<dbReference type="Proteomes" id="UP000254374">
    <property type="component" value="Unassembled WGS sequence"/>
</dbReference>
<dbReference type="Pfam" id="PF00620">
    <property type="entry name" value="RhoGAP"/>
    <property type="match status" value="1"/>
</dbReference>
<dbReference type="EMBL" id="FTNL01000008">
    <property type="protein sequence ID" value="SIR23367.1"/>
    <property type="molecule type" value="Genomic_DNA"/>
</dbReference>
<reference evidence="3 5" key="1">
    <citation type="submission" date="2017-01" db="EMBL/GenBank/DDBJ databases">
        <authorList>
            <person name="Varghese N."/>
            <person name="Submissions S."/>
        </authorList>
    </citation>
    <scope>NUCLEOTIDE SEQUENCE [LARGE SCALE GENOMIC DNA]</scope>
    <source>
        <strain evidence="3 5">ATCC 33342</strain>
    </source>
</reference>
<dbReference type="Gene3D" id="1.10.555.10">
    <property type="entry name" value="Rho GTPase activation protein"/>
    <property type="match status" value="1"/>
</dbReference>
<evidence type="ECO:0000313" key="6">
    <source>
        <dbReference type="Proteomes" id="UP000254374"/>
    </source>
</evidence>
<keyword evidence="1" id="KW-0175">Coiled coil</keyword>
<dbReference type="InterPro" id="IPR008936">
    <property type="entry name" value="Rho_GTPase_activation_prot"/>
</dbReference>
<keyword evidence="5" id="KW-1185">Reference proteome</keyword>
<dbReference type="GO" id="GO:0007165">
    <property type="term" value="P:signal transduction"/>
    <property type="evidence" value="ECO:0007669"/>
    <property type="project" value="InterPro"/>
</dbReference>
<dbReference type="OrthoDB" id="5652643at2"/>
<organism evidence="4 6">
    <name type="scientific">Fluoribacter gormanii</name>
    <dbReference type="NCBI Taxonomy" id="464"/>
    <lineage>
        <taxon>Bacteria</taxon>
        <taxon>Pseudomonadati</taxon>
        <taxon>Pseudomonadota</taxon>
        <taxon>Gammaproteobacteria</taxon>
        <taxon>Legionellales</taxon>
        <taxon>Legionellaceae</taxon>
        <taxon>Fluoribacter</taxon>
    </lineage>
</organism>
<dbReference type="EMBL" id="UGGV01000001">
    <property type="protein sequence ID" value="STO25370.1"/>
    <property type="molecule type" value="Genomic_DNA"/>
</dbReference>
<dbReference type="AlphaFoldDB" id="A0A377GKL9"/>
<evidence type="ECO:0000313" key="5">
    <source>
        <dbReference type="Proteomes" id="UP000186808"/>
    </source>
</evidence>
<evidence type="ECO:0000259" key="2">
    <source>
        <dbReference type="PROSITE" id="PS50238"/>
    </source>
</evidence>
<dbReference type="InterPro" id="IPR000198">
    <property type="entry name" value="RhoGAP_dom"/>
</dbReference>
<name>A0A377GKL9_9GAMM</name>
<protein>
    <submittedName>
        <fullName evidence="3 4">RhoGAP domain</fullName>
    </submittedName>
</protein>
<dbReference type="PROSITE" id="PS50238">
    <property type="entry name" value="RHOGAP"/>
    <property type="match status" value="1"/>
</dbReference>
<dbReference type="RefSeq" id="WP_058468704.1">
    <property type="nucleotide sequence ID" value="NZ_CAAAIX010000015.1"/>
</dbReference>